<dbReference type="OrthoDB" id="9757917at2"/>
<dbReference type="SUPFAM" id="SSF52540">
    <property type="entry name" value="P-loop containing nucleoside triphosphate hydrolases"/>
    <property type="match status" value="1"/>
</dbReference>
<dbReference type="EMBL" id="SGXE01000003">
    <property type="protein sequence ID" value="RZS92612.1"/>
    <property type="molecule type" value="Genomic_DNA"/>
</dbReference>
<evidence type="ECO:0000259" key="2">
    <source>
        <dbReference type="Pfam" id="PF13087"/>
    </source>
</evidence>
<feature type="domain" description="DNA2/NAM7 helicase helicase" evidence="1">
    <location>
        <begin position="265"/>
        <end position="557"/>
    </location>
</feature>
<sequence length="904" mass="104693">MKLKRLLHYLSDCYESDNREFKIENFFSTKFENQYLQPLQEDLITGAYNEQYITDKEGNDILTNLNLYEKDKELFYCSLFFVGKRKLFTTRATKICAPLLFYPAEIVELDQEYYIRINRSEQRINQGFLRGLEYKTSFELFYQELEKKLNVTNIDYSFVAGLSTLVEKHMHQVTIADEMLFFPKLCDPAKFKNYFKQHKQIDSFVLYPVSGLIVSSKANNIQNVVVELNRLKKVDEFSEALCAYLGQVEKKEIKNYVPKLAPFILNAAQEKSVVAANQYAESVIIGPPGTGKSYTVSAIAIDHLSQGKSVLIATRTDEALQVISDKIASFPVGRYSVKAGGPRYLISLIAILERILYRFDNLPFQKEMYGSWEYLNKIQKRVQAIEADFATIDTESSKLTRTLLYDTGVLKSLKLGFVKLFRSWEKKEWKLIEEYKFRIQEEIDECNKRLMGQVLLNIKKSREKHFKELQGLINTLKNDNLSKKAEQLSAVNFSAVTETLPLWLTKIESVSEVIPLKKELFDLLIIDEATQCDIASILPLLQRAKKVVITGDTKQLRHLSFLSKDKMKALALDNGIQYEEKYNYRKKSVLDFVLESVDNSNQISVLNEHYRSLPEIIKFSNQEFYDNDLLIMNDLPKYRDQSSVFLTQLAGKRNKKGANEVEAETIVAQVLEVIYNEREIRRKECSSLGIISPFKDQVTHIGKLLKSKVDLSDIKKHNIRIGTPYSFQGDEKDIVFLSFVVDDQTHHSAFNHMNKDDVFNVMITRARIEQRVFYSCDPKKLKTDSLLRLYLEKALNKKVAAQNTYFDKFTEEVCAFINGLGQNDIQCRVGYKLSGLTIDILIDKKDRYLGIDLIGYPGDYESSFSLERYRVLYRVGISIIPLSYLTWYFDENIKNRIAEKIQLL</sequence>
<dbReference type="RefSeq" id="WP_130287286.1">
    <property type="nucleotide sequence ID" value="NZ_SGXE01000003.1"/>
</dbReference>
<dbReference type="InterPro" id="IPR041679">
    <property type="entry name" value="DNA2/NAM7-like_C"/>
</dbReference>
<dbReference type="InterPro" id="IPR041677">
    <property type="entry name" value="DNA2/NAM7_AAA_11"/>
</dbReference>
<dbReference type="Proteomes" id="UP000292262">
    <property type="component" value="Unassembled WGS sequence"/>
</dbReference>
<dbReference type="PANTHER" id="PTHR10887:SF495">
    <property type="entry name" value="HELICASE SENATAXIN ISOFORM X1-RELATED"/>
    <property type="match status" value="1"/>
</dbReference>
<dbReference type="InterPro" id="IPR047187">
    <property type="entry name" value="SF1_C_Upf1"/>
</dbReference>
<evidence type="ECO:0000313" key="3">
    <source>
        <dbReference type="EMBL" id="RZS92612.1"/>
    </source>
</evidence>
<dbReference type="Gene3D" id="3.40.50.300">
    <property type="entry name" value="P-loop containing nucleotide triphosphate hydrolases"/>
    <property type="match status" value="2"/>
</dbReference>
<dbReference type="AlphaFoldDB" id="A0A4Q7P1T7"/>
<name>A0A4Q7P1T7_9FLAO</name>
<gene>
    <name evidence="3" type="ORF">EV197_2750</name>
</gene>
<proteinExistence type="predicted"/>
<evidence type="ECO:0000313" key="4">
    <source>
        <dbReference type="Proteomes" id="UP000292262"/>
    </source>
</evidence>
<dbReference type="Pfam" id="PF13086">
    <property type="entry name" value="AAA_11"/>
    <property type="match status" value="1"/>
</dbReference>
<dbReference type="PANTHER" id="PTHR10887">
    <property type="entry name" value="DNA2/NAM7 HELICASE FAMILY"/>
    <property type="match status" value="1"/>
</dbReference>
<feature type="domain" description="DNA2/NAM7 helicase-like C-terminal" evidence="2">
    <location>
        <begin position="600"/>
        <end position="768"/>
    </location>
</feature>
<accession>A0A4Q7P1T7</accession>
<dbReference type="InterPro" id="IPR045055">
    <property type="entry name" value="DNA2/NAM7-like"/>
</dbReference>
<dbReference type="Pfam" id="PF13087">
    <property type="entry name" value="AAA_12"/>
    <property type="match status" value="1"/>
</dbReference>
<dbReference type="CDD" id="cd18808">
    <property type="entry name" value="SF1_C_Upf1"/>
    <property type="match status" value="1"/>
</dbReference>
<evidence type="ECO:0000259" key="1">
    <source>
        <dbReference type="Pfam" id="PF13086"/>
    </source>
</evidence>
<comment type="caution">
    <text evidence="3">The sequence shown here is derived from an EMBL/GenBank/DDBJ whole genome shotgun (WGS) entry which is preliminary data.</text>
</comment>
<keyword evidence="4" id="KW-1185">Reference proteome</keyword>
<protein>
    <submittedName>
        <fullName evidence="3">AAA domain-containing protein</fullName>
    </submittedName>
</protein>
<dbReference type="InterPro" id="IPR027417">
    <property type="entry name" value="P-loop_NTPase"/>
</dbReference>
<reference evidence="3 4" key="1">
    <citation type="submission" date="2019-02" db="EMBL/GenBank/DDBJ databases">
        <title>Genomic Encyclopedia of Type Strains, Phase IV (KMG-IV): sequencing the most valuable type-strain genomes for metagenomic binning, comparative biology and taxonomic classification.</title>
        <authorList>
            <person name="Goeker M."/>
        </authorList>
    </citation>
    <scope>NUCLEOTIDE SEQUENCE [LARGE SCALE GENOMIC DNA]</scope>
    <source>
        <strain evidence="3 4">DSM 17196</strain>
    </source>
</reference>
<dbReference type="GO" id="GO:0004386">
    <property type="term" value="F:helicase activity"/>
    <property type="evidence" value="ECO:0007669"/>
    <property type="project" value="InterPro"/>
</dbReference>
<organism evidence="3 4">
    <name type="scientific">Aquimarina brevivitae</name>
    <dbReference type="NCBI Taxonomy" id="323412"/>
    <lineage>
        <taxon>Bacteria</taxon>
        <taxon>Pseudomonadati</taxon>
        <taxon>Bacteroidota</taxon>
        <taxon>Flavobacteriia</taxon>
        <taxon>Flavobacteriales</taxon>
        <taxon>Flavobacteriaceae</taxon>
        <taxon>Aquimarina</taxon>
    </lineage>
</organism>